<dbReference type="SUPFAM" id="SSF55961">
    <property type="entry name" value="Bet v1-like"/>
    <property type="match status" value="2"/>
</dbReference>
<evidence type="ECO:0000259" key="2">
    <source>
        <dbReference type="Pfam" id="PF03364"/>
    </source>
</evidence>
<feature type="compositionally biased region" description="Polar residues" evidence="1">
    <location>
        <begin position="132"/>
        <end position="156"/>
    </location>
</feature>
<dbReference type="Proteomes" id="UP001605036">
    <property type="component" value="Unassembled WGS sequence"/>
</dbReference>
<dbReference type="Pfam" id="PF03364">
    <property type="entry name" value="Polyketide_cyc"/>
    <property type="match status" value="2"/>
</dbReference>
<proteinExistence type="predicted"/>
<feature type="region of interest" description="Disordered" evidence="1">
    <location>
        <begin position="702"/>
        <end position="726"/>
    </location>
</feature>
<dbReference type="PANTHER" id="PTHR34060:SF2">
    <property type="entry name" value="OS03G0837900 PROTEIN"/>
    <property type="match status" value="1"/>
</dbReference>
<dbReference type="AlphaFoldDB" id="A0ABD1YLQ2"/>
<feature type="compositionally biased region" description="Basic and acidic residues" evidence="1">
    <location>
        <begin position="117"/>
        <end position="130"/>
    </location>
</feature>
<dbReference type="InterPro" id="IPR023393">
    <property type="entry name" value="START-like_dom_sf"/>
</dbReference>
<reference evidence="3 4" key="1">
    <citation type="submission" date="2024-09" db="EMBL/GenBank/DDBJ databases">
        <title>Chromosome-scale assembly of Riccia fluitans.</title>
        <authorList>
            <person name="Paukszto L."/>
            <person name="Sawicki J."/>
            <person name="Karawczyk K."/>
            <person name="Piernik-Szablinska J."/>
            <person name="Szczecinska M."/>
            <person name="Mazdziarz M."/>
        </authorList>
    </citation>
    <scope>NUCLEOTIDE SEQUENCE [LARGE SCALE GENOMIC DNA]</scope>
    <source>
        <strain evidence="3">Rf_01</strain>
        <tissue evidence="3">Aerial parts of the thallus</tissue>
    </source>
</reference>
<evidence type="ECO:0000313" key="3">
    <source>
        <dbReference type="EMBL" id="KAL2631523.1"/>
    </source>
</evidence>
<feature type="region of interest" description="Disordered" evidence="1">
    <location>
        <begin position="105"/>
        <end position="157"/>
    </location>
</feature>
<dbReference type="PANTHER" id="PTHR34060">
    <property type="entry name" value="POLYKETIDE CYCLASE / DEHYDRASE AND LIPID TRANSPORT PROTEIN"/>
    <property type="match status" value="1"/>
</dbReference>
<dbReference type="InterPro" id="IPR005031">
    <property type="entry name" value="COQ10_START"/>
</dbReference>
<dbReference type="CDD" id="cd08866">
    <property type="entry name" value="SRPBCC_11"/>
    <property type="match status" value="2"/>
</dbReference>
<name>A0ABD1YLQ2_9MARC</name>
<evidence type="ECO:0000313" key="4">
    <source>
        <dbReference type="Proteomes" id="UP001605036"/>
    </source>
</evidence>
<evidence type="ECO:0000256" key="1">
    <source>
        <dbReference type="SAM" id="MobiDB-lite"/>
    </source>
</evidence>
<comment type="caution">
    <text evidence="3">The sequence shown here is derived from an EMBL/GenBank/DDBJ whole genome shotgun (WGS) entry which is preliminary data.</text>
</comment>
<organism evidence="3 4">
    <name type="scientific">Riccia fluitans</name>
    <dbReference type="NCBI Taxonomy" id="41844"/>
    <lineage>
        <taxon>Eukaryota</taxon>
        <taxon>Viridiplantae</taxon>
        <taxon>Streptophyta</taxon>
        <taxon>Embryophyta</taxon>
        <taxon>Marchantiophyta</taxon>
        <taxon>Marchantiopsida</taxon>
        <taxon>Marchantiidae</taxon>
        <taxon>Marchantiales</taxon>
        <taxon>Ricciaceae</taxon>
        <taxon>Riccia</taxon>
    </lineage>
</organism>
<protein>
    <recommendedName>
        <fullName evidence="2">Coenzyme Q-binding protein COQ10 START domain-containing protein</fullName>
    </recommendedName>
</protein>
<accession>A0ABD1YLQ2</accession>
<dbReference type="EMBL" id="JBHFFA010000004">
    <property type="protein sequence ID" value="KAL2631523.1"/>
    <property type="molecule type" value="Genomic_DNA"/>
</dbReference>
<keyword evidence="4" id="KW-1185">Reference proteome</keyword>
<sequence length="924" mass="105639">MAPVFNLRHHSACNASAELFFKLRKSCSGHCGVAKNVELSTYVMGRERKSVSCRSSGLLSGRTSEQSEAWNFLCHTKHPAVSVSRTDWCRRPELELVAKNLGQVEPEGTCPSKRSSSKVDKKLKQQDKTKSSSKYLNSQDKGFTDASRASKSSTKVLNKAETGEGCTDSFVYTEKSKKLDLARKALNINNSTLGRVFKDDEDTKDVGYLTSIGGRIIDSNIDIEKISSYHLDSIPWLERLKEEEEESLEDNYSEDLRTVCSDSENGFRLQDAREVDRIVDVEVEVVSWRERHIKAHICVEASDQMVWDVLTDYERLAEFIPNLIRSEVINSPQPGRVWLLQQGVQSSMYWHIEARVVLELEELPLKPDGKELRFSMVDGDFKRYVGRWYLRPGPRAGTTMLFYEVSVIPKLFFPAPFVERIIKADLPINLSALAQRAEADPSNWQRVELPPRRKNKPTPSPLRSFLNKLSSPNFAQQFPLESIKAALQFPSLIERIGVDAIQRTLLSSREDEMSNWSPRWGSSSKKSTLERPYAVDEVHLRRLDDLLENGGVHRRVVAAITVHSPIRDVWNVLTDYECLSEFIPNLASSKIVSRESNRVRLVQEGCKCVLYMVLHARVTLDLWEKPEQEIIFQQVEGDFDSFQGKWTLEALGPQHTLLKYIVDTKMHKHCLLAEAIVEEVIYEDLPANLCAIRDRVENLKSETENIQATPPQPEDEEQIEKTLERRPSLVPKGGKRLRVAGLQKDFRVLERELLGFIQKYGKEGVMPMRSELRQHRRVDLEKAITRMGGFSAVASQLSLCQQRRPRGYWDNFQNVRKEIIQLQKECGMDPNYLPTRKALNNAGRPDVARALEKWGGANEVARLLGLKVRRVRHRIPRKTRDSGSSDLENDDFICPKPFKISLPEKPRKWVEMKQKVGSVENRSS</sequence>
<gene>
    <name evidence="3" type="ORF">R1flu_016209</name>
</gene>
<dbReference type="Gene3D" id="3.30.530.20">
    <property type="match status" value="2"/>
</dbReference>
<feature type="domain" description="Coenzyme Q-binding protein COQ10 START" evidence="2">
    <location>
        <begin position="564"/>
        <end position="692"/>
    </location>
</feature>
<feature type="domain" description="Coenzyme Q-binding protein COQ10 START" evidence="2">
    <location>
        <begin position="299"/>
        <end position="433"/>
    </location>
</feature>